<dbReference type="InterPro" id="IPR014044">
    <property type="entry name" value="CAP_dom"/>
</dbReference>
<dbReference type="RefSeq" id="XP_001444619.1">
    <property type="nucleotide sequence ID" value="XM_001444582.1"/>
</dbReference>
<evidence type="ECO:0000256" key="1">
    <source>
        <dbReference type="SAM" id="MobiDB-lite"/>
    </source>
</evidence>
<feature type="region of interest" description="Disordered" evidence="1">
    <location>
        <begin position="249"/>
        <end position="289"/>
    </location>
</feature>
<dbReference type="PANTHER" id="PTHR31157">
    <property type="entry name" value="SCP DOMAIN-CONTAINING PROTEIN"/>
    <property type="match status" value="1"/>
</dbReference>
<dbReference type="eggNOG" id="ENOG502S55K">
    <property type="taxonomic scope" value="Eukaryota"/>
</dbReference>
<keyword evidence="4" id="KW-1185">Reference proteome</keyword>
<sequence>MDFEKIAQEVFEYQNQLRIDPTIAIPPLEARLKYFKGNILHMPGQKPLQYKEGAACVQECIDFLKTQPPLPPFQYEKGLELSSRDHGIDLGKNGTTGHTGTDGSNVSKRISRYGLWKPGPAGQNISYGKVTGQEVLLQLIVDDGKPDRGHRHNVFDKDYKLVGVYVGEHIKFKYITVMDYSKKFVMKGQKKQTKQKQEQQENELIDEVEKVNLEDQEQEDTDQNAQIKEGNVQGDDCIEVGAVEQTDFQQEQQFQQKEEDQLEQQEEQQEQQEQQDQEETNNDKTTQSKVVKPAGCIKIVKKIKSVTQNGVKMKQITYVFKMKDGTEQSQIILE</sequence>
<protein>
    <recommendedName>
        <fullName evidence="2">SCP domain-containing protein</fullName>
    </recommendedName>
</protein>
<dbReference type="Proteomes" id="UP000000600">
    <property type="component" value="Unassembled WGS sequence"/>
</dbReference>
<dbReference type="InParanoid" id="A0D2F5"/>
<dbReference type="OrthoDB" id="308255at2759"/>
<dbReference type="Gene3D" id="3.40.33.10">
    <property type="entry name" value="CAP"/>
    <property type="match status" value="1"/>
</dbReference>
<organism evidence="3 4">
    <name type="scientific">Paramecium tetraurelia</name>
    <dbReference type="NCBI Taxonomy" id="5888"/>
    <lineage>
        <taxon>Eukaryota</taxon>
        <taxon>Sar</taxon>
        <taxon>Alveolata</taxon>
        <taxon>Ciliophora</taxon>
        <taxon>Intramacronucleata</taxon>
        <taxon>Oligohymenophorea</taxon>
        <taxon>Peniculida</taxon>
        <taxon>Parameciidae</taxon>
        <taxon>Paramecium</taxon>
    </lineage>
</organism>
<dbReference type="InterPro" id="IPR035940">
    <property type="entry name" value="CAP_sf"/>
</dbReference>
<dbReference type="PANTHER" id="PTHR31157:SF1">
    <property type="entry name" value="SCP DOMAIN-CONTAINING PROTEIN"/>
    <property type="match status" value="1"/>
</dbReference>
<dbReference type="GeneID" id="5030403"/>
<evidence type="ECO:0000313" key="4">
    <source>
        <dbReference type="Proteomes" id="UP000000600"/>
    </source>
</evidence>
<dbReference type="HOGENOM" id="CLU_071948_0_0_1"/>
<proteinExistence type="predicted"/>
<dbReference type="SUPFAM" id="SSF55797">
    <property type="entry name" value="PR-1-like"/>
    <property type="match status" value="1"/>
</dbReference>
<name>A0D2F5_PARTE</name>
<dbReference type="AlphaFoldDB" id="A0D2F5"/>
<evidence type="ECO:0000313" key="3">
    <source>
        <dbReference type="EMBL" id="CAK77222.1"/>
    </source>
</evidence>
<dbReference type="OMA" id="GNILHMP"/>
<dbReference type="KEGG" id="ptm:GSPATT00012729001"/>
<feature type="compositionally biased region" description="Acidic residues" evidence="1">
    <location>
        <begin position="260"/>
        <end position="280"/>
    </location>
</feature>
<feature type="domain" description="SCP" evidence="2">
    <location>
        <begin position="66"/>
        <end position="180"/>
    </location>
</feature>
<gene>
    <name evidence="3" type="ORF">GSPATT00012729001</name>
</gene>
<accession>A0D2F5</accession>
<dbReference type="CDD" id="cd05379">
    <property type="entry name" value="CAP_bacterial"/>
    <property type="match status" value="1"/>
</dbReference>
<reference evidence="3 4" key="1">
    <citation type="journal article" date="2006" name="Nature">
        <title>Global trends of whole-genome duplications revealed by the ciliate Paramecium tetraurelia.</title>
        <authorList>
            <consortium name="Genoscope"/>
            <person name="Aury J.-M."/>
            <person name="Jaillon O."/>
            <person name="Duret L."/>
            <person name="Noel B."/>
            <person name="Jubin C."/>
            <person name="Porcel B.M."/>
            <person name="Segurens B."/>
            <person name="Daubin V."/>
            <person name="Anthouard V."/>
            <person name="Aiach N."/>
            <person name="Arnaiz O."/>
            <person name="Billaut A."/>
            <person name="Beisson J."/>
            <person name="Blanc I."/>
            <person name="Bouhouche K."/>
            <person name="Camara F."/>
            <person name="Duharcourt S."/>
            <person name="Guigo R."/>
            <person name="Gogendeau D."/>
            <person name="Katinka M."/>
            <person name="Keller A.-M."/>
            <person name="Kissmehl R."/>
            <person name="Klotz C."/>
            <person name="Koll F."/>
            <person name="Le Moue A."/>
            <person name="Lepere C."/>
            <person name="Malinsky S."/>
            <person name="Nowacki M."/>
            <person name="Nowak J.K."/>
            <person name="Plattner H."/>
            <person name="Poulain J."/>
            <person name="Ruiz F."/>
            <person name="Serrano V."/>
            <person name="Zagulski M."/>
            <person name="Dessen P."/>
            <person name="Betermier M."/>
            <person name="Weissenbach J."/>
            <person name="Scarpelli C."/>
            <person name="Schachter V."/>
            <person name="Sperling L."/>
            <person name="Meyer E."/>
            <person name="Cohen J."/>
            <person name="Wincker P."/>
        </authorList>
    </citation>
    <scope>NUCLEOTIDE SEQUENCE [LARGE SCALE GENOMIC DNA]</scope>
    <source>
        <strain evidence="3 4">Stock d4-2</strain>
    </source>
</reference>
<dbReference type="EMBL" id="CT868263">
    <property type="protein sequence ID" value="CAK77222.1"/>
    <property type="molecule type" value="Genomic_DNA"/>
</dbReference>
<evidence type="ECO:0000259" key="2">
    <source>
        <dbReference type="Pfam" id="PF00188"/>
    </source>
</evidence>
<dbReference type="Pfam" id="PF00188">
    <property type="entry name" value="CAP"/>
    <property type="match status" value="1"/>
</dbReference>